<gene>
    <name evidence="3" type="ORF">ECPE_LOCUS9538</name>
</gene>
<proteinExistence type="predicted"/>
<dbReference type="InterPro" id="IPR011009">
    <property type="entry name" value="Kinase-like_dom_sf"/>
</dbReference>
<reference evidence="3 4" key="2">
    <citation type="submission" date="2018-11" db="EMBL/GenBank/DDBJ databases">
        <authorList>
            <consortium name="Pathogen Informatics"/>
        </authorList>
    </citation>
    <scope>NUCLEOTIDE SEQUENCE [LARGE SCALE GENOMIC DNA]</scope>
    <source>
        <strain evidence="3 4">Egypt</strain>
    </source>
</reference>
<evidence type="ECO:0000256" key="1">
    <source>
        <dbReference type="SAM" id="SignalP"/>
    </source>
</evidence>
<keyword evidence="4" id="KW-1185">Reference proteome</keyword>
<dbReference type="OrthoDB" id="68483at2759"/>
<dbReference type="GO" id="GO:0005524">
    <property type="term" value="F:ATP binding"/>
    <property type="evidence" value="ECO:0007669"/>
    <property type="project" value="InterPro"/>
</dbReference>
<dbReference type="EMBL" id="UZAN01047575">
    <property type="protein sequence ID" value="VDP85550.1"/>
    <property type="molecule type" value="Genomic_DNA"/>
</dbReference>
<organism evidence="5">
    <name type="scientific">Echinostoma caproni</name>
    <dbReference type="NCBI Taxonomy" id="27848"/>
    <lineage>
        <taxon>Eukaryota</taxon>
        <taxon>Metazoa</taxon>
        <taxon>Spiralia</taxon>
        <taxon>Lophotrochozoa</taxon>
        <taxon>Platyhelminthes</taxon>
        <taxon>Trematoda</taxon>
        <taxon>Digenea</taxon>
        <taxon>Plagiorchiida</taxon>
        <taxon>Echinostomata</taxon>
        <taxon>Echinostomatoidea</taxon>
        <taxon>Echinostomatidae</taxon>
        <taxon>Echinostoma</taxon>
    </lineage>
</organism>
<reference evidence="5" key="1">
    <citation type="submission" date="2016-06" db="UniProtKB">
        <authorList>
            <consortium name="WormBaseParasite"/>
        </authorList>
    </citation>
    <scope>IDENTIFICATION</scope>
</reference>
<keyword evidence="1" id="KW-0732">Signal</keyword>
<dbReference type="GO" id="GO:0004672">
    <property type="term" value="F:protein kinase activity"/>
    <property type="evidence" value="ECO:0007669"/>
    <property type="project" value="InterPro"/>
</dbReference>
<dbReference type="AlphaFoldDB" id="A0A183ARF3"/>
<evidence type="ECO:0000313" key="5">
    <source>
        <dbReference type="WBParaSite" id="ECPE_0000956801-mRNA-1"/>
    </source>
</evidence>
<feature type="chain" id="PRO_5043138172" evidence="1">
    <location>
        <begin position="22"/>
        <end position="174"/>
    </location>
</feature>
<evidence type="ECO:0000313" key="4">
    <source>
        <dbReference type="Proteomes" id="UP000272942"/>
    </source>
</evidence>
<feature type="domain" description="Protein kinase" evidence="2">
    <location>
        <begin position="1"/>
        <end position="174"/>
    </location>
</feature>
<sequence>MKPNLFCFLSVLEYVPCGTLSDLPQDSKFDDETAKRLGGDLISGVHYLHQINIIHRDLNPNNLLLTNSGDLKITDFSLSVQGGNNGDALLTGTVGTSAYLAPECVSESSRPYYGKIYFNRPNKHQTYQAIREENIELEGKSLSPNVIELLQRMLQKDPTKRCRISEISEKLITN</sequence>
<feature type="signal peptide" evidence="1">
    <location>
        <begin position="1"/>
        <end position="21"/>
    </location>
</feature>
<dbReference type="PANTHER" id="PTHR24345">
    <property type="entry name" value="SERINE/THREONINE-PROTEIN KINASE PLK"/>
    <property type="match status" value="1"/>
</dbReference>
<dbReference type="Gene3D" id="1.10.510.10">
    <property type="entry name" value="Transferase(Phosphotransferase) domain 1"/>
    <property type="match status" value="1"/>
</dbReference>
<dbReference type="PROSITE" id="PS50011">
    <property type="entry name" value="PROTEIN_KINASE_DOM"/>
    <property type="match status" value="1"/>
</dbReference>
<protein>
    <submittedName>
        <fullName evidence="5">Protein kinase domain-containing protein</fullName>
    </submittedName>
</protein>
<evidence type="ECO:0000259" key="2">
    <source>
        <dbReference type="PROSITE" id="PS50011"/>
    </source>
</evidence>
<dbReference type="Pfam" id="PF00069">
    <property type="entry name" value="Pkinase"/>
    <property type="match status" value="1"/>
</dbReference>
<evidence type="ECO:0000313" key="3">
    <source>
        <dbReference type="EMBL" id="VDP85550.1"/>
    </source>
</evidence>
<dbReference type="Proteomes" id="UP000272942">
    <property type="component" value="Unassembled WGS sequence"/>
</dbReference>
<name>A0A183ARF3_9TREM</name>
<dbReference type="SUPFAM" id="SSF56112">
    <property type="entry name" value="Protein kinase-like (PK-like)"/>
    <property type="match status" value="1"/>
</dbReference>
<dbReference type="GO" id="GO:0005634">
    <property type="term" value="C:nucleus"/>
    <property type="evidence" value="ECO:0007669"/>
    <property type="project" value="TreeGrafter"/>
</dbReference>
<accession>A0A183ARF3</accession>
<dbReference type="InterPro" id="IPR000719">
    <property type="entry name" value="Prot_kinase_dom"/>
</dbReference>
<dbReference type="WBParaSite" id="ECPE_0000956801-mRNA-1">
    <property type="protein sequence ID" value="ECPE_0000956801-mRNA-1"/>
    <property type="gene ID" value="ECPE_0000956801"/>
</dbReference>